<reference evidence="1 2" key="1">
    <citation type="journal article" date="2023" name="Plants (Basel)">
        <title>Bridging the Gap: Combining Genomics and Transcriptomics Approaches to Understand Stylosanthes scabra, an Orphan Legume from the Brazilian Caatinga.</title>
        <authorList>
            <person name="Ferreira-Neto J.R.C."/>
            <person name="da Silva M.D."/>
            <person name="Binneck E."/>
            <person name="de Melo N.F."/>
            <person name="da Silva R.H."/>
            <person name="de Melo A.L.T.M."/>
            <person name="Pandolfi V."/>
            <person name="Bustamante F.O."/>
            <person name="Brasileiro-Vidal A.C."/>
            <person name="Benko-Iseppon A.M."/>
        </authorList>
    </citation>
    <scope>NUCLEOTIDE SEQUENCE [LARGE SCALE GENOMIC DNA]</scope>
    <source>
        <tissue evidence="1">Leaves</tissue>
    </source>
</reference>
<organism evidence="1 2">
    <name type="scientific">Stylosanthes scabra</name>
    <dbReference type="NCBI Taxonomy" id="79078"/>
    <lineage>
        <taxon>Eukaryota</taxon>
        <taxon>Viridiplantae</taxon>
        <taxon>Streptophyta</taxon>
        <taxon>Embryophyta</taxon>
        <taxon>Tracheophyta</taxon>
        <taxon>Spermatophyta</taxon>
        <taxon>Magnoliopsida</taxon>
        <taxon>eudicotyledons</taxon>
        <taxon>Gunneridae</taxon>
        <taxon>Pentapetalae</taxon>
        <taxon>rosids</taxon>
        <taxon>fabids</taxon>
        <taxon>Fabales</taxon>
        <taxon>Fabaceae</taxon>
        <taxon>Papilionoideae</taxon>
        <taxon>50 kb inversion clade</taxon>
        <taxon>dalbergioids sensu lato</taxon>
        <taxon>Dalbergieae</taxon>
        <taxon>Pterocarpus clade</taxon>
        <taxon>Stylosanthes</taxon>
    </lineage>
</organism>
<sequence length="60" mass="6657">NRFCSISVTRINSWYGGIDSEEAGIDSEMLESIPGANISKFPSNGHFRIDSNKAELIPER</sequence>
<dbReference type="EMBL" id="JASCZI010162520">
    <property type="protein sequence ID" value="MED6179207.1"/>
    <property type="molecule type" value="Genomic_DNA"/>
</dbReference>
<gene>
    <name evidence="1" type="ORF">PIB30_114962</name>
</gene>
<evidence type="ECO:0000313" key="1">
    <source>
        <dbReference type="EMBL" id="MED6179207.1"/>
    </source>
</evidence>
<keyword evidence="2" id="KW-1185">Reference proteome</keyword>
<evidence type="ECO:0000313" key="2">
    <source>
        <dbReference type="Proteomes" id="UP001341840"/>
    </source>
</evidence>
<name>A0ABU6W0L6_9FABA</name>
<proteinExistence type="predicted"/>
<protein>
    <submittedName>
        <fullName evidence="1">Uncharacterized protein</fullName>
    </submittedName>
</protein>
<feature type="non-terminal residue" evidence="1">
    <location>
        <position position="1"/>
    </location>
</feature>
<comment type="caution">
    <text evidence="1">The sequence shown here is derived from an EMBL/GenBank/DDBJ whole genome shotgun (WGS) entry which is preliminary data.</text>
</comment>
<accession>A0ABU6W0L6</accession>
<dbReference type="Proteomes" id="UP001341840">
    <property type="component" value="Unassembled WGS sequence"/>
</dbReference>